<accession>R0I9F1</accession>
<sequence>MVNSKAKAGCFPSHTVITHICYYSIRFFLLVFFKRKKDLWNLPTYISINNFLKYKYILPRGPKKPKTVLIPQNLFFLNTTVELYRTLKPFFRHN</sequence>
<keyword evidence="1" id="KW-0472">Membrane</keyword>
<dbReference type="EMBL" id="KB870807">
    <property type="protein sequence ID" value="EOA33158.1"/>
    <property type="molecule type" value="Genomic_DNA"/>
</dbReference>
<dbReference type="AlphaFoldDB" id="R0I9F1"/>
<protein>
    <submittedName>
        <fullName evidence="2">Uncharacterized protein</fullName>
    </submittedName>
</protein>
<name>R0I9F1_9BRAS</name>
<feature type="transmembrane region" description="Helical" evidence="1">
    <location>
        <begin position="16"/>
        <end position="33"/>
    </location>
</feature>
<dbReference type="Proteomes" id="UP000029121">
    <property type="component" value="Unassembled WGS sequence"/>
</dbReference>
<proteinExistence type="predicted"/>
<keyword evidence="3" id="KW-1185">Reference proteome</keyword>
<keyword evidence="1" id="KW-0812">Transmembrane</keyword>
<reference evidence="3" key="1">
    <citation type="journal article" date="2013" name="Nat. Genet.">
        <title>The Capsella rubella genome and the genomic consequences of rapid mating system evolution.</title>
        <authorList>
            <person name="Slotte T."/>
            <person name="Hazzouri K.M."/>
            <person name="Agren J.A."/>
            <person name="Koenig D."/>
            <person name="Maumus F."/>
            <person name="Guo Y.L."/>
            <person name="Steige K."/>
            <person name="Platts A.E."/>
            <person name="Escobar J.S."/>
            <person name="Newman L.K."/>
            <person name="Wang W."/>
            <person name="Mandakova T."/>
            <person name="Vello E."/>
            <person name="Smith L.M."/>
            <person name="Henz S.R."/>
            <person name="Steffen J."/>
            <person name="Takuno S."/>
            <person name="Brandvain Y."/>
            <person name="Coop G."/>
            <person name="Andolfatto P."/>
            <person name="Hu T.T."/>
            <person name="Blanchette M."/>
            <person name="Clark R.M."/>
            <person name="Quesneville H."/>
            <person name="Nordborg M."/>
            <person name="Gaut B.S."/>
            <person name="Lysak M.A."/>
            <person name="Jenkins J."/>
            <person name="Grimwood J."/>
            <person name="Chapman J."/>
            <person name="Prochnik S."/>
            <person name="Shu S."/>
            <person name="Rokhsar D."/>
            <person name="Schmutz J."/>
            <person name="Weigel D."/>
            <person name="Wright S.I."/>
        </authorList>
    </citation>
    <scope>NUCLEOTIDE SEQUENCE [LARGE SCALE GENOMIC DNA]</scope>
    <source>
        <strain evidence="3">cv. Monte Gargano</strain>
    </source>
</reference>
<evidence type="ECO:0000313" key="2">
    <source>
        <dbReference type="EMBL" id="EOA33158.1"/>
    </source>
</evidence>
<evidence type="ECO:0000313" key="3">
    <source>
        <dbReference type="Proteomes" id="UP000029121"/>
    </source>
</evidence>
<evidence type="ECO:0000256" key="1">
    <source>
        <dbReference type="SAM" id="Phobius"/>
    </source>
</evidence>
<organism evidence="2 3">
    <name type="scientific">Capsella rubella</name>
    <dbReference type="NCBI Taxonomy" id="81985"/>
    <lineage>
        <taxon>Eukaryota</taxon>
        <taxon>Viridiplantae</taxon>
        <taxon>Streptophyta</taxon>
        <taxon>Embryophyta</taxon>
        <taxon>Tracheophyta</taxon>
        <taxon>Spermatophyta</taxon>
        <taxon>Magnoliopsida</taxon>
        <taxon>eudicotyledons</taxon>
        <taxon>Gunneridae</taxon>
        <taxon>Pentapetalae</taxon>
        <taxon>rosids</taxon>
        <taxon>malvids</taxon>
        <taxon>Brassicales</taxon>
        <taxon>Brassicaceae</taxon>
        <taxon>Camelineae</taxon>
        <taxon>Capsella</taxon>
    </lineage>
</organism>
<gene>
    <name evidence="2" type="ORF">CARUB_v10016499mg</name>
</gene>
<keyword evidence="1" id="KW-1133">Transmembrane helix</keyword>